<dbReference type="OrthoDB" id="419598at2759"/>
<evidence type="ECO:0000256" key="3">
    <source>
        <dbReference type="ARBA" id="ARBA00023002"/>
    </source>
</evidence>
<proteinExistence type="inferred from homology"/>
<dbReference type="GO" id="GO:0016491">
    <property type="term" value="F:oxidoreductase activity"/>
    <property type="evidence" value="ECO:0007669"/>
    <property type="project" value="UniProtKB-KW"/>
</dbReference>
<dbReference type="Pfam" id="PF05368">
    <property type="entry name" value="NmrA"/>
    <property type="match status" value="1"/>
</dbReference>
<dbReference type="InterPro" id="IPR051164">
    <property type="entry name" value="NmrA-like_oxidored"/>
</dbReference>
<dbReference type="STRING" id="91928.A0A0D2BNE8"/>
<evidence type="ECO:0000313" key="6">
    <source>
        <dbReference type="Proteomes" id="UP000053328"/>
    </source>
</evidence>
<dbReference type="PANTHER" id="PTHR42748:SF30">
    <property type="entry name" value="NMRA-LIKE DOMAIN-CONTAINING PROTEIN"/>
    <property type="match status" value="1"/>
</dbReference>
<dbReference type="AlphaFoldDB" id="A0A0D2BNE8"/>
<dbReference type="RefSeq" id="XP_016232875.1">
    <property type="nucleotide sequence ID" value="XM_016384252.1"/>
</dbReference>
<dbReference type="InterPro" id="IPR008030">
    <property type="entry name" value="NmrA-like"/>
</dbReference>
<feature type="domain" description="NmrA-like" evidence="4">
    <location>
        <begin position="5"/>
        <end position="298"/>
    </location>
</feature>
<evidence type="ECO:0000313" key="5">
    <source>
        <dbReference type="EMBL" id="KIW12659.1"/>
    </source>
</evidence>
<reference evidence="5 6" key="1">
    <citation type="submission" date="2015-01" db="EMBL/GenBank/DDBJ databases">
        <title>The Genome Sequence of Exophiala spinifera CBS89968.</title>
        <authorList>
            <consortium name="The Broad Institute Genomics Platform"/>
            <person name="Cuomo C."/>
            <person name="de Hoog S."/>
            <person name="Gorbushina A."/>
            <person name="Stielow B."/>
            <person name="Teixiera M."/>
            <person name="Abouelleil A."/>
            <person name="Chapman S.B."/>
            <person name="Priest M."/>
            <person name="Young S.K."/>
            <person name="Wortman J."/>
            <person name="Nusbaum C."/>
            <person name="Birren B."/>
        </authorList>
    </citation>
    <scope>NUCLEOTIDE SEQUENCE [LARGE SCALE GENOMIC DNA]</scope>
    <source>
        <strain evidence="5 6">CBS 89968</strain>
    </source>
</reference>
<dbReference type="InterPro" id="IPR036291">
    <property type="entry name" value="NAD(P)-bd_dom_sf"/>
</dbReference>
<dbReference type="GO" id="GO:0005634">
    <property type="term" value="C:nucleus"/>
    <property type="evidence" value="ECO:0007669"/>
    <property type="project" value="TreeGrafter"/>
</dbReference>
<dbReference type="EMBL" id="KN847498">
    <property type="protein sequence ID" value="KIW12659.1"/>
    <property type="molecule type" value="Genomic_DNA"/>
</dbReference>
<name>A0A0D2BNE8_9EURO</name>
<gene>
    <name evidence="5" type="ORF">PV08_09937</name>
</gene>
<dbReference type="PANTHER" id="PTHR42748">
    <property type="entry name" value="NITROGEN METABOLITE REPRESSION PROTEIN NMRA FAMILY MEMBER"/>
    <property type="match status" value="1"/>
</dbReference>
<dbReference type="GeneID" id="27337020"/>
<keyword evidence="6" id="KW-1185">Reference proteome</keyword>
<dbReference type="VEuPathDB" id="FungiDB:PV08_09937"/>
<sequence>MATYLVTGATGVQGGAVVSELLAAGATIHAVVRDPTSAKAAALREKGVVLFQGTHEEPDTAFRAAAAGCTGLFLNLSIFEPGKARAQADAVTKACKAGAGNSLTSIVLSSTSRTMEMSTQPSTTSAVHPWLGLYYTAKAEVEAAVRDSGIRDYTILRPPILNHDFFLPHSAHSHGFPHLPRSGTLVTSLDDNRTMPYLDGYDVGKFAVAALLNPTKFSGHEIDLASDNLSARDVCEILARVSGLDVKFHKRTPAEMEESKNTELFQVFEILTNRVGRRVDVQGLEQKYGIKTTTFEEYMERNKERLLGSLPPRSAAFLQSAS</sequence>
<evidence type="ECO:0000259" key="4">
    <source>
        <dbReference type="Pfam" id="PF05368"/>
    </source>
</evidence>
<keyword evidence="3" id="KW-0560">Oxidoreductase</keyword>
<accession>A0A0D2BNE8</accession>
<dbReference type="Gene3D" id="3.40.50.720">
    <property type="entry name" value="NAD(P)-binding Rossmann-like Domain"/>
    <property type="match status" value="1"/>
</dbReference>
<evidence type="ECO:0000256" key="1">
    <source>
        <dbReference type="ARBA" id="ARBA00006328"/>
    </source>
</evidence>
<comment type="similarity">
    <text evidence="1">Belongs to the NmrA-type oxidoreductase family.</text>
</comment>
<keyword evidence="2" id="KW-0521">NADP</keyword>
<dbReference type="SUPFAM" id="SSF51735">
    <property type="entry name" value="NAD(P)-binding Rossmann-fold domains"/>
    <property type="match status" value="1"/>
</dbReference>
<dbReference type="HOGENOM" id="CLU_007383_8_4_1"/>
<evidence type="ECO:0000256" key="2">
    <source>
        <dbReference type="ARBA" id="ARBA00022857"/>
    </source>
</evidence>
<protein>
    <recommendedName>
        <fullName evidence="4">NmrA-like domain-containing protein</fullName>
    </recommendedName>
</protein>
<dbReference type="Proteomes" id="UP000053328">
    <property type="component" value="Unassembled WGS sequence"/>
</dbReference>
<organism evidence="5 6">
    <name type="scientific">Exophiala spinifera</name>
    <dbReference type="NCBI Taxonomy" id="91928"/>
    <lineage>
        <taxon>Eukaryota</taxon>
        <taxon>Fungi</taxon>
        <taxon>Dikarya</taxon>
        <taxon>Ascomycota</taxon>
        <taxon>Pezizomycotina</taxon>
        <taxon>Eurotiomycetes</taxon>
        <taxon>Chaetothyriomycetidae</taxon>
        <taxon>Chaetothyriales</taxon>
        <taxon>Herpotrichiellaceae</taxon>
        <taxon>Exophiala</taxon>
    </lineage>
</organism>